<evidence type="ECO:0000256" key="3">
    <source>
        <dbReference type="ARBA" id="ARBA00022475"/>
    </source>
</evidence>
<protein>
    <submittedName>
        <fullName evidence="8">Uncharacterized protein</fullName>
    </submittedName>
</protein>
<feature type="transmembrane region" description="Helical" evidence="7">
    <location>
        <begin position="256"/>
        <end position="283"/>
    </location>
</feature>
<keyword evidence="6 7" id="KW-0472">Membrane</keyword>
<keyword evidence="4 7" id="KW-0812">Transmembrane</keyword>
<dbReference type="InterPro" id="IPR004630">
    <property type="entry name" value="UPF0324_YeiH-like"/>
</dbReference>
<dbReference type="PANTHER" id="PTHR30106">
    <property type="entry name" value="INNER MEMBRANE PROTEIN YEIH-RELATED"/>
    <property type="match status" value="1"/>
</dbReference>
<feature type="transmembrane region" description="Helical" evidence="7">
    <location>
        <begin position="38"/>
        <end position="59"/>
    </location>
</feature>
<dbReference type="PANTHER" id="PTHR30106:SF2">
    <property type="entry name" value="UPF0324 INNER MEMBRANE PROTEIN YEIH"/>
    <property type="match status" value="1"/>
</dbReference>
<feature type="transmembrane region" description="Helical" evidence="7">
    <location>
        <begin position="130"/>
        <end position="150"/>
    </location>
</feature>
<dbReference type="GO" id="GO:0005886">
    <property type="term" value="C:plasma membrane"/>
    <property type="evidence" value="ECO:0007669"/>
    <property type="project" value="UniProtKB-SubCell"/>
</dbReference>
<feature type="transmembrane region" description="Helical" evidence="7">
    <location>
        <begin position="226"/>
        <end position="244"/>
    </location>
</feature>
<organism evidence="8 9">
    <name type="scientific">Ventosimonas gracilis</name>
    <dbReference type="NCBI Taxonomy" id="1680762"/>
    <lineage>
        <taxon>Bacteria</taxon>
        <taxon>Pseudomonadati</taxon>
        <taxon>Pseudomonadota</taxon>
        <taxon>Gammaproteobacteria</taxon>
        <taxon>Pseudomonadales</taxon>
        <taxon>Ventosimonadaceae</taxon>
        <taxon>Ventosimonas</taxon>
    </lineage>
</organism>
<dbReference type="AlphaFoldDB" id="A0A139SNW5"/>
<evidence type="ECO:0000256" key="4">
    <source>
        <dbReference type="ARBA" id="ARBA00022692"/>
    </source>
</evidence>
<dbReference type="Pfam" id="PF03601">
    <property type="entry name" value="Cons_hypoth698"/>
    <property type="match status" value="1"/>
</dbReference>
<evidence type="ECO:0000313" key="8">
    <source>
        <dbReference type="EMBL" id="KXU36131.1"/>
    </source>
</evidence>
<accession>A0A139SNW5</accession>
<feature type="transmembrane region" description="Helical" evidence="7">
    <location>
        <begin position="6"/>
        <end position="26"/>
    </location>
</feature>
<evidence type="ECO:0000256" key="1">
    <source>
        <dbReference type="ARBA" id="ARBA00004651"/>
    </source>
</evidence>
<evidence type="ECO:0000313" key="9">
    <source>
        <dbReference type="Proteomes" id="UP000072660"/>
    </source>
</evidence>
<evidence type="ECO:0000256" key="7">
    <source>
        <dbReference type="SAM" id="Phobius"/>
    </source>
</evidence>
<comment type="subcellular location">
    <subcellularLocation>
        <location evidence="1">Cell membrane</location>
        <topology evidence="1">Multi-pass membrane protein</topology>
    </subcellularLocation>
</comment>
<proteinExistence type="inferred from homology"/>
<dbReference type="InterPro" id="IPR018383">
    <property type="entry name" value="UPF0324_pro"/>
</dbReference>
<sequence length="339" mass="35954">MRRLSVSFHWWAGLVFCGCLAGIAALIGQIPWFAAHGLAALTLAILFGLLAGNLLPGAWHAPLGAGIQFARHWLLRAGVVLYGVRLSLQDIGQVGLSGLLLDVLMLLSTFLLACWLGIRWLKLDAESSLLIGIGSAICGAAAIMAAQPVIRARSEQVTVAIATVVLFGTLSTLLYPLLYKLYGDFFASTAGFGLYIGATVHEVAQVLATAQSIGRETADVALIGKMLRVMLLAPFLLALSFYFSRGGSDEKRPIKLPGFALAFIAVVLVNSVITLPTAVLHAVNTLDTLLLGMAMAALGFASPLRLLWRSGSKPFCLALLLLIWLMGGGMLLYGILGLL</sequence>
<reference evidence="8 9" key="1">
    <citation type="submission" date="2016-02" db="EMBL/GenBank/DDBJ databases">
        <authorList>
            <person name="Wen L."/>
            <person name="He K."/>
            <person name="Yang H."/>
        </authorList>
    </citation>
    <scope>NUCLEOTIDE SEQUENCE [LARGE SCALE GENOMIC DNA]</scope>
    <source>
        <strain evidence="8 9">CV58</strain>
    </source>
</reference>
<dbReference type="NCBIfam" id="TIGR00698">
    <property type="entry name" value="YeiH family putative sulfate export transporter"/>
    <property type="match status" value="1"/>
</dbReference>
<feature type="transmembrane region" description="Helical" evidence="7">
    <location>
        <begin position="289"/>
        <end position="308"/>
    </location>
</feature>
<feature type="transmembrane region" description="Helical" evidence="7">
    <location>
        <begin position="157"/>
        <end position="178"/>
    </location>
</feature>
<feature type="transmembrane region" description="Helical" evidence="7">
    <location>
        <begin position="65"/>
        <end position="84"/>
    </location>
</feature>
<keyword evidence="9" id="KW-1185">Reference proteome</keyword>
<evidence type="ECO:0000256" key="2">
    <source>
        <dbReference type="ARBA" id="ARBA00007977"/>
    </source>
</evidence>
<dbReference type="Proteomes" id="UP000072660">
    <property type="component" value="Unassembled WGS sequence"/>
</dbReference>
<keyword evidence="5 7" id="KW-1133">Transmembrane helix</keyword>
<comment type="caution">
    <text evidence="8">The sequence shown here is derived from an EMBL/GenBank/DDBJ whole genome shotgun (WGS) entry which is preliminary data.</text>
</comment>
<feature type="transmembrane region" description="Helical" evidence="7">
    <location>
        <begin position="315"/>
        <end position="336"/>
    </location>
</feature>
<dbReference type="PROSITE" id="PS51257">
    <property type="entry name" value="PROKAR_LIPOPROTEIN"/>
    <property type="match status" value="1"/>
</dbReference>
<evidence type="ECO:0000256" key="6">
    <source>
        <dbReference type="ARBA" id="ARBA00023136"/>
    </source>
</evidence>
<feature type="transmembrane region" description="Helical" evidence="7">
    <location>
        <begin position="96"/>
        <end position="118"/>
    </location>
</feature>
<gene>
    <name evidence="8" type="ORF">AXE65_05620</name>
</gene>
<dbReference type="OrthoDB" id="9805703at2"/>
<name>A0A139SNW5_9GAMM</name>
<keyword evidence="3" id="KW-1003">Cell membrane</keyword>
<dbReference type="EMBL" id="LSZO01000188">
    <property type="protein sequence ID" value="KXU36131.1"/>
    <property type="molecule type" value="Genomic_DNA"/>
</dbReference>
<dbReference type="RefSeq" id="WP_068392027.1">
    <property type="nucleotide sequence ID" value="NZ_LSZO01000188.1"/>
</dbReference>
<evidence type="ECO:0000256" key="5">
    <source>
        <dbReference type="ARBA" id="ARBA00022989"/>
    </source>
</evidence>
<comment type="similarity">
    <text evidence="2">Belongs to the UPF0324 family.</text>
</comment>